<reference evidence="1 2" key="1">
    <citation type="submission" date="2020-03" db="EMBL/GenBank/DDBJ databases">
        <title>Genomic analysis of Bacteroides faecium CBA7301.</title>
        <authorList>
            <person name="Kim J."/>
            <person name="Roh S.W."/>
        </authorList>
    </citation>
    <scope>NUCLEOTIDE SEQUENCE [LARGE SCALE GENOMIC DNA]</scope>
    <source>
        <strain evidence="1 2">CBA7301</strain>
    </source>
</reference>
<dbReference type="KEGG" id="bfc:BacF7301_14170"/>
<evidence type="ECO:0000313" key="1">
    <source>
        <dbReference type="EMBL" id="QIU95219.1"/>
    </source>
</evidence>
<dbReference type="Proteomes" id="UP000501780">
    <property type="component" value="Chromosome"/>
</dbReference>
<dbReference type="RefSeq" id="WP_167963748.1">
    <property type="nucleotide sequence ID" value="NZ_CP050831.1"/>
</dbReference>
<accession>A0A6H0KPU6</accession>
<proteinExistence type="predicted"/>
<gene>
    <name evidence="1" type="ORF">BacF7301_14170</name>
</gene>
<dbReference type="AlphaFoldDB" id="A0A6H0KPU6"/>
<name>A0A6H0KPU6_9BACE</name>
<dbReference type="GO" id="GO:0003677">
    <property type="term" value="F:DNA binding"/>
    <property type="evidence" value="ECO:0007669"/>
    <property type="project" value="UniProtKB-KW"/>
</dbReference>
<keyword evidence="2" id="KW-1185">Reference proteome</keyword>
<sequence>MAHWKTIKQVSEKYGIAETTLRGWTKLGYITHSIINNVVMLDDESMTRHLDTHQVKGLSDDDLNKLIKEKEWEREVILSRFDDELFLLKTQKLYEPLFHILIKELGQLITDNDQRDLFLTISSGEPISRVAVRHQMTYDEVVAKYSSILDKLGRNQERIATLRTQAMAPFSKYETDNPLEIHLSRFINDRACHILRKLEIYTVYQLLQHTSKYGWPSLKRLDGMGAITYNEIINSLYNANFIVINKDKTITLSPEIATLVL</sequence>
<protein>
    <submittedName>
        <fullName evidence="1">DNA-binding protein</fullName>
    </submittedName>
</protein>
<organism evidence="1 2">
    <name type="scientific">Bacteroides faecium</name>
    <dbReference type="NCBI Taxonomy" id="2715212"/>
    <lineage>
        <taxon>Bacteria</taxon>
        <taxon>Pseudomonadati</taxon>
        <taxon>Bacteroidota</taxon>
        <taxon>Bacteroidia</taxon>
        <taxon>Bacteroidales</taxon>
        <taxon>Bacteroidaceae</taxon>
        <taxon>Bacteroides</taxon>
    </lineage>
</organism>
<keyword evidence="1" id="KW-0238">DNA-binding</keyword>
<evidence type="ECO:0000313" key="2">
    <source>
        <dbReference type="Proteomes" id="UP000501780"/>
    </source>
</evidence>
<dbReference type="EMBL" id="CP050831">
    <property type="protein sequence ID" value="QIU95219.1"/>
    <property type="molecule type" value="Genomic_DNA"/>
</dbReference>
<dbReference type="Gene3D" id="1.10.150.20">
    <property type="entry name" value="5' to 3' exonuclease, C-terminal subdomain"/>
    <property type="match status" value="1"/>
</dbReference>